<evidence type="ECO:0000313" key="4">
    <source>
        <dbReference type="Proteomes" id="UP000625316"/>
    </source>
</evidence>
<organism evidence="3 4">
    <name type="scientific">Romeriopsis navalis LEGE 11480</name>
    <dbReference type="NCBI Taxonomy" id="2777977"/>
    <lineage>
        <taxon>Bacteria</taxon>
        <taxon>Bacillati</taxon>
        <taxon>Cyanobacteriota</taxon>
        <taxon>Cyanophyceae</taxon>
        <taxon>Leptolyngbyales</taxon>
        <taxon>Leptolyngbyaceae</taxon>
        <taxon>Romeriopsis</taxon>
        <taxon>Romeriopsis navalis</taxon>
    </lineage>
</organism>
<accession>A0A928VSQ6</accession>
<comment type="caution">
    <text evidence="3">The sequence shown here is derived from an EMBL/GenBank/DDBJ whole genome shotgun (WGS) entry which is preliminary data.</text>
</comment>
<reference evidence="3" key="1">
    <citation type="submission" date="2020-10" db="EMBL/GenBank/DDBJ databases">
        <authorList>
            <person name="Castelo-Branco R."/>
            <person name="Eusebio N."/>
            <person name="Adriana R."/>
            <person name="Vieira A."/>
            <person name="Brugerolle De Fraissinette N."/>
            <person name="Rezende De Castro R."/>
            <person name="Schneider M.P."/>
            <person name="Vasconcelos V."/>
            <person name="Leao P.N."/>
        </authorList>
    </citation>
    <scope>NUCLEOTIDE SEQUENCE</scope>
    <source>
        <strain evidence="3">LEGE 11480</strain>
    </source>
</reference>
<keyword evidence="4" id="KW-1185">Reference proteome</keyword>
<sequence length="119" mass="12965">MARAGKALKRVLTRYGISQNQLATTMGIDRSNVSRWVSESRDPSAEAVAQIKQALVHLQPPAAEDFVQFYLYEGMEEAKTIPATPTSEHGTNIGIQPSSQVTTPTTLTPVPSRHPGFVM</sequence>
<name>A0A928VSQ6_9CYAN</name>
<dbReference type="Gene3D" id="1.10.260.40">
    <property type="entry name" value="lambda repressor-like DNA-binding domains"/>
    <property type="match status" value="1"/>
</dbReference>
<dbReference type="EMBL" id="JADEXQ010000062">
    <property type="protein sequence ID" value="MBE9031404.1"/>
    <property type="molecule type" value="Genomic_DNA"/>
</dbReference>
<gene>
    <name evidence="3" type="ORF">IQ266_16845</name>
</gene>
<evidence type="ECO:0000256" key="1">
    <source>
        <dbReference type="SAM" id="MobiDB-lite"/>
    </source>
</evidence>
<feature type="compositionally biased region" description="Low complexity" evidence="1">
    <location>
        <begin position="96"/>
        <end position="111"/>
    </location>
</feature>
<dbReference type="PROSITE" id="PS50943">
    <property type="entry name" value="HTH_CROC1"/>
    <property type="match status" value="1"/>
</dbReference>
<evidence type="ECO:0000313" key="3">
    <source>
        <dbReference type="EMBL" id="MBE9031404.1"/>
    </source>
</evidence>
<feature type="compositionally biased region" description="Polar residues" evidence="1">
    <location>
        <begin position="83"/>
        <end position="95"/>
    </location>
</feature>
<dbReference type="InterPro" id="IPR010982">
    <property type="entry name" value="Lambda_DNA-bd_dom_sf"/>
</dbReference>
<dbReference type="GO" id="GO:0003677">
    <property type="term" value="F:DNA binding"/>
    <property type="evidence" value="ECO:0007669"/>
    <property type="project" value="InterPro"/>
</dbReference>
<dbReference type="RefSeq" id="WP_319633215.1">
    <property type="nucleotide sequence ID" value="NZ_JADEXQ010000062.1"/>
</dbReference>
<dbReference type="CDD" id="cd00093">
    <property type="entry name" value="HTH_XRE"/>
    <property type="match status" value="1"/>
</dbReference>
<feature type="domain" description="HTH cro/C1-type" evidence="2">
    <location>
        <begin position="8"/>
        <end position="66"/>
    </location>
</feature>
<dbReference type="InterPro" id="IPR001387">
    <property type="entry name" value="Cro/C1-type_HTH"/>
</dbReference>
<feature type="region of interest" description="Disordered" evidence="1">
    <location>
        <begin position="82"/>
        <end position="119"/>
    </location>
</feature>
<evidence type="ECO:0000259" key="2">
    <source>
        <dbReference type="PROSITE" id="PS50943"/>
    </source>
</evidence>
<dbReference type="SMART" id="SM00530">
    <property type="entry name" value="HTH_XRE"/>
    <property type="match status" value="1"/>
</dbReference>
<dbReference type="AlphaFoldDB" id="A0A928VSQ6"/>
<protein>
    <submittedName>
        <fullName evidence="3">Helix-turn-helix transcriptional regulator</fullName>
    </submittedName>
</protein>
<dbReference type="Proteomes" id="UP000625316">
    <property type="component" value="Unassembled WGS sequence"/>
</dbReference>
<proteinExistence type="predicted"/>
<dbReference type="Pfam" id="PF01381">
    <property type="entry name" value="HTH_3"/>
    <property type="match status" value="1"/>
</dbReference>
<dbReference type="SUPFAM" id="SSF47413">
    <property type="entry name" value="lambda repressor-like DNA-binding domains"/>
    <property type="match status" value="1"/>
</dbReference>